<dbReference type="Proteomes" id="UP000789901">
    <property type="component" value="Unassembled WGS sequence"/>
</dbReference>
<feature type="region of interest" description="Disordered" evidence="1">
    <location>
        <begin position="23"/>
        <end position="82"/>
    </location>
</feature>
<keyword evidence="3" id="KW-1185">Reference proteome</keyword>
<sequence>MLKPQRRVVILPSIEYTLKIINSTENGDIDSTEDEDVSSTEDEDVDSTEDEDVSSTEDEDVDSTKIMDADSIKNSDDNETEDEVRLGKFLKDSSKYDPFHSKNFRNSEEIKPLINDIKYPLYIFQKPYGEIQHHKKCINLLRAFNDNLKKIDSINQLIKDQTVITPTPVIDFLPTISSPK</sequence>
<evidence type="ECO:0000313" key="2">
    <source>
        <dbReference type="EMBL" id="CAG8476008.1"/>
    </source>
</evidence>
<organism evidence="2 3">
    <name type="scientific">Gigaspora margarita</name>
    <dbReference type="NCBI Taxonomy" id="4874"/>
    <lineage>
        <taxon>Eukaryota</taxon>
        <taxon>Fungi</taxon>
        <taxon>Fungi incertae sedis</taxon>
        <taxon>Mucoromycota</taxon>
        <taxon>Glomeromycotina</taxon>
        <taxon>Glomeromycetes</taxon>
        <taxon>Diversisporales</taxon>
        <taxon>Gigasporaceae</taxon>
        <taxon>Gigaspora</taxon>
    </lineage>
</organism>
<protein>
    <submittedName>
        <fullName evidence="2">18194_t:CDS:1</fullName>
    </submittedName>
</protein>
<feature type="compositionally biased region" description="Acidic residues" evidence="1">
    <location>
        <begin position="27"/>
        <end position="61"/>
    </location>
</feature>
<dbReference type="EMBL" id="CAJVQB010000224">
    <property type="protein sequence ID" value="CAG8476008.1"/>
    <property type="molecule type" value="Genomic_DNA"/>
</dbReference>
<proteinExistence type="predicted"/>
<feature type="compositionally biased region" description="Basic and acidic residues" evidence="1">
    <location>
        <begin position="62"/>
        <end position="76"/>
    </location>
</feature>
<evidence type="ECO:0000313" key="3">
    <source>
        <dbReference type="Proteomes" id="UP000789901"/>
    </source>
</evidence>
<accession>A0ABM8VY43</accession>
<reference evidence="2 3" key="1">
    <citation type="submission" date="2021-06" db="EMBL/GenBank/DDBJ databases">
        <authorList>
            <person name="Kallberg Y."/>
            <person name="Tangrot J."/>
            <person name="Rosling A."/>
        </authorList>
    </citation>
    <scope>NUCLEOTIDE SEQUENCE [LARGE SCALE GENOMIC DNA]</scope>
    <source>
        <strain evidence="2 3">120-4 pot B 10/14</strain>
    </source>
</reference>
<name>A0ABM8VY43_GIGMA</name>
<evidence type="ECO:0000256" key="1">
    <source>
        <dbReference type="SAM" id="MobiDB-lite"/>
    </source>
</evidence>
<comment type="caution">
    <text evidence="2">The sequence shown here is derived from an EMBL/GenBank/DDBJ whole genome shotgun (WGS) entry which is preliminary data.</text>
</comment>
<gene>
    <name evidence="2" type="ORF">GMARGA_LOCUS1005</name>
</gene>